<comment type="catalytic activity">
    <reaction evidence="10">
        <text>ATP + H2O = ADP + phosphate + H(+)</text>
        <dbReference type="Rhea" id="RHEA:13065"/>
        <dbReference type="ChEBI" id="CHEBI:15377"/>
        <dbReference type="ChEBI" id="CHEBI:15378"/>
        <dbReference type="ChEBI" id="CHEBI:30616"/>
        <dbReference type="ChEBI" id="CHEBI:43474"/>
        <dbReference type="ChEBI" id="CHEBI:456216"/>
        <dbReference type="EC" id="5.6.2.4"/>
    </reaction>
</comment>
<dbReference type="GO" id="GO:0005829">
    <property type="term" value="C:cytosol"/>
    <property type="evidence" value="ECO:0007669"/>
    <property type="project" value="TreeGrafter"/>
</dbReference>
<feature type="compositionally biased region" description="Low complexity" evidence="14">
    <location>
        <begin position="995"/>
        <end position="1014"/>
    </location>
</feature>
<feature type="region of interest" description="Disordered" evidence="14">
    <location>
        <begin position="1"/>
        <end position="58"/>
    </location>
</feature>
<dbReference type="GO" id="GO:0043138">
    <property type="term" value="F:3'-5' DNA helicase activity"/>
    <property type="evidence" value="ECO:0007669"/>
    <property type="project" value="UniProtKB-EC"/>
</dbReference>
<dbReference type="PANTHER" id="PTHR11070">
    <property type="entry name" value="UVRD / RECB / PCRA DNA HELICASE FAMILY MEMBER"/>
    <property type="match status" value="1"/>
</dbReference>
<evidence type="ECO:0000259" key="16">
    <source>
        <dbReference type="PROSITE" id="PS51217"/>
    </source>
</evidence>
<feature type="compositionally biased region" description="Basic and acidic residues" evidence="14">
    <location>
        <begin position="778"/>
        <end position="787"/>
    </location>
</feature>
<dbReference type="GO" id="GO:0000725">
    <property type="term" value="P:recombinational repair"/>
    <property type="evidence" value="ECO:0007669"/>
    <property type="project" value="TreeGrafter"/>
</dbReference>
<comment type="similarity">
    <text evidence="1">Belongs to the helicase family. UvrD subfamily.</text>
</comment>
<dbReference type="Proteomes" id="UP000009236">
    <property type="component" value="Chromosome"/>
</dbReference>
<dbReference type="Gene3D" id="1.10.10.160">
    <property type="match status" value="1"/>
</dbReference>
<dbReference type="EMBL" id="CP002810">
    <property type="protein sequence ID" value="AEG43543.1"/>
    <property type="molecule type" value="Genomic_DNA"/>
</dbReference>
<keyword evidence="6" id="KW-0238">DNA-binding</keyword>
<dbReference type="InterPro" id="IPR013986">
    <property type="entry name" value="DExx_box_DNA_helicase_dom_sf"/>
</dbReference>
<sequence>MTSLFDSLSLPGLAPTSRDDAARLPSTAPRWDDEPAEGVPDWVRDAVGPQDREEQPRARGAYAHLDPDALLEGLNPQQRAAVVHHGSPLLIVAGAGSGKTRVLTHRIAHLLATGRARSGEILAITFTNKAAAEMRERVEQLVGPSASRMWVSTFHSACVRILRKEAKTLGLRSSFSIYDAADSQRLITLVTRELNLDPKKYPARSLANKISDLKNELVDPDTYAQKSGADATEEGWRERAARGGGLAAPSVPEFDTVLADVYRRYQARLAQAHALDFDDIIMTTVNLLQAFPNVAEHYRRRFRHILVDEYQDTNHAQYVLVRELAGHGSDLDPAELTVVGDADQSIYAFRGATIRNIVEFEADYPDARTVLLEQNYRSTQNILEAANAVISRNPDRKPKRLWTDAGAGAKIVGYVADDEHAEARFVAEEIDRLGDAEGVRPGDVAVFYRTNAQSRALEEVLIRVGLPYKVVGGTRFYERREVKDAIAYLRALANVDDDVNLRRVLNVPKRGLGDRAESLVASFADRERISFGAALERADEIPGMTTRTLRPLLAFRDMMAELRALVDDGATPATILGEVLDRTGYLAELRASDDPQDASRVENLAELHAVATEFTELDPEGDLADFLERVSLVADSDQIPDEDVADGAAEEAPKEDAGVVTLMTLHTAKGLEFPVVFLTGMEDGTFPHMRSLHDDAELAEERRLAYVGLTRARERLYLTRSAVRSAWGMANEFPPSRFLEEIPEQLWDWRRRESSTQVLRRGGSAWGDRPRSGGATWGERRGGESRRPATARTETVGGRLGRPERRGRRRRARRRSARRRRGGRRTSRASRWATRSRTTPTGSAPSSGSRARVPTRWPGSTSAPTARSGCCCGTRRSSSSDGPLFHPVPGRTDRPPGHHAGAWPPPRRSVVASEPLSCTRGPRSRTPGPGTGPSAAGPTARRCAPSSTAPPSCPRTSATAWRSRSSASSAGHPRASAPAPGTARTTCPTARSRRWSSCSSARTSSRPRRSATPSGRPPPAWAWRRWPTWPTTSSACSCPCRRRGATGETRVSRCRSRARSRAVRSGRCGPSRRRSTGARASGCR</sequence>
<dbReference type="PROSITE" id="PS51217">
    <property type="entry name" value="UVRD_HELICASE_CTER"/>
    <property type="match status" value="1"/>
</dbReference>
<feature type="domain" description="UvrD-like helicase C-terminal" evidence="16">
    <location>
        <begin position="380"/>
        <end position="670"/>
    </location>
</feature>
<dbReference type="HOGENOM" id="CLU_004585_3_0_11"/>
<evidence type="ECO:0000256" key="4">
    <source>
        <dbReference type="ARBA" id="ARBA00022806"/>
    </source>
</evidence>
<feature type="binding site" evidence="13">
    <location>
        <begin position="93"/>
        <end position="100"/>
    </location>
    <ligand>
        <name>ATP</name>
        <dbReference type="ChEBI" id="CHEBI:30616"/>
    </ligand>
</feature>
<dbReference type="PROSITE" id="PS51198">
    <property type="entry name" value="UVRD_HELICASE_ATP_BIND"/>
    <property type="match status" value="1"/>
</dbReference>
<dbReference type="GO" id="GO:0033202">
    <property type="term" value="C:DNA helicase complex"/>
    <property type="evidence" value="ECO:0007669"/>
    <property type="project" value="TreeGrafter"/>
</dbReference>
<dbReference type="GO" id="GO:0005524">
    <property type="term" value="F:ATP binding"/>
    <property type="evidence" value="ECO:0007669"/>
    <property type="project" value="UniProtKB-UniRule"/>
</dbReference>
<evidence type="ECO:0000256" key="2">
    <source>
        <dbReference type="ARBA" id="ARBA00022741"/>
    </source>
</evidence>
<evidence type="ECO:0000256" key="10">
    <source>
        <dbReference type="ARBA" id="ARBA00048988"/>
    </source>
</evidence>
<dbReference type="GO" id="GO:0009314">
    <property type="term" value="P:response to radiation"/>
    <property type="evidence" value="ECO:0007669"/>
    <property type="project" value="UniProtKB-ARBA"/>
</dbReference>
<dbReference type="GO" id="GO:0003677">
    <property type="term" value="F:DNA binding"/>
    <property type="evidence" value="ECO:0007669"/>
    <property type="project" value="UniProtKB-KW"/>
</dbReference>
<dbReference type="STRING" id="743718.Isova_0757"/>
<feature type="compositionally biased region" description="Low complexity" evidence="14">
    <location>
        <begin position="919"/>
        <end position="980"/>
    </location>
</feature>
<evidence type="ECO:0000256" key="1">
    <source>
        <dbReference type="ARBA" id="ARBA00009922"/>
    </source>
</evidence>
<accession>F6FWX1</accession>
<feature type="region of interest" description="Disordered" evidence="14">
    <location>
        <begin position="1040"/>
        <end position="1084"/>
    </location>
</feature>
<keyword evidence="2 13" id="KW-0547">Nucleotide-binding</keyword>
<protein>
    <recommendedName>
        <fullName evidence="11">ATP-dependent DNA helicase UvrD1</fullName>
        <ecNumber evidence="9">5.6.2.4</ecNumber>
    </recommendedName>
    <alternativeName>
        <fullName evidence="12">DNA 3'-5' helicase UvrD1</fullName>
    </alternativeName>
</protein>
<dbReference type="Gene3D" id="1.10.486.10">
    <property type="entry name" value="PCRA, domain 4"/>
    <property type="match status" value="1"/>
</dbReference>
<dbReference type="eggNOG" id="COG0210">
    <property type="taxonomic scope" value="Bacteria"/>
</dbReference>
<evidence type="ECO:0000313" key="18">
    <source>
        <dbReference type="Proteomes" id="UP000009236"/>
    </source>
</evidence>
<evidence type="ECO:0000256" key="9">
    <source>
        <dbReference type="ARBA" id="ARBA00034808"/>
    </source>
</evidence>
<evidence type="ECO:0000256" key="8">
    <source>
        <dbReference type="ARBA" id="ARBA00034617"/>
    </source>
</evidence>
<feature type="region of interest" description="Disordered" evidence="14">
    <location>
        <begin position="224"/>
        <end position="246"/>
    </location>
</feature>
<reference evidence="17 18" key="1">
    <citation type="submission" date="2011-05" db="EMBL/GenBank/DDBJ databases">
        <title>Complete sequence of Isoptericola variabilis 225.</title>
        <authorList>
            <consortium name="US DOE Joint Genome Institute"/>
            <person name="Lucas S."/>
            <person name="Han J."/>
            <person name="Lapidus A."/>
            <person name="Cheng J.-F."/>
            <person name="Goodwin L."/>
            <person name="Pitluck S."/>
            <person name="Peters L."/>
            <person name="Mikhailova N."/>
            <person name="Zeytun A."/>
            <person name="Han C."/>
            <person name="Tapia R."/>
            <person name="Land M."/>
            <person name="Hauser L."/>
            <person name="Kyrpides N."/>
            <person name="Ivanova N."/>
            <person name="Pagani I."/>
            <person name="Siebers A."/>
            <person name="Allgaier M."/>
            <person name="Thelen M."/>
            <person name="Hugenholtz P."/>
            <person name="Gladden J."/>
            <person name="Woyke T."/>
        </authorList>
    </citation>
    <scope>NUCLEOTIDE SEQUENCE [LARGE SCALE GENOMIC DNA]</scope>
    <source>
        <strain evidence="18">225</strain>
    </source>
</reference>
<evidence type="ECO:0000256" key="3">
    <source>
        <dbReference type="ARBA" id="ARBA00022801"/>
    </source>
</evidence>
<dbReference type="GO" id="GO:0016887">
    <property type="term" value="F:ATP hydrolysis activity"/>
    <property type="evidence" value="ECO:0007669"/>
    <property type="project" value="RHEA"/>
</dbReference>
<gene>
    <name evidence="17" type="ordered locus">Isova_0757</name>
</gene>
<dbReference type="InterPro" id="IPR000212">
    <property type="entry name" value="DNA_helicase_UvrD/REP"/>
</dbReference>
<dbReference type="FunFam" id="1.10.10.160:FF:000001">
    <property type="entry name" value="ATP-dependent DNA helicase"/>
    <property type="match status" value="1"/>
</dbReference>
<proteinExistence type="inferred from homology"/>
<dbReference type="EC" id="5.6.2.4" evidence="9"/>
<evidence type="ECO:0000259" key="15">
    <source>
        <dbReference type="PROSITE" id="PS51198"/>
    </source>
</evidence>
<evidence type="ECO:0000256" key="14">
    <source>
        <dbReference type="SAM" id="MobiDB-lite"/>
    </source>
</evidence>
<evidence type="ECO:0000256" key="13">
    <source>
        <dbReference type="PROSITE-ProRule" id="PRU00560"/>
    </source>
</evidence>
<dbReference type="KEGG" id="iva:Isova_0757"/>
<dbReference type="FunFam" id="1.10.486.10:FF:000003">
    <property type="entry name" value="ATP-dependent DNA helicase"/>
    <property type="match status" value="1"/>
</dbReference>
<comment type="catalytic activity">
    <reaction evidence="8">
        <text>Couples ATP hydrolysis with the unwinding of duplex DNA by translocating in the 3'-5' direction.</text>
        <dbReference type="EC" id="5.6.2.4"/>
    </reaction>
</comment>
<dbReference type="CDD" id="cd18807">
    <property type="entry name" value="SF1_C_UvrD"/>
    <property type="match status" value="1"/>
</dbReference>
<name>F6FWX1_ISOV2</name>
<keyword evidence="18" id="KW-1185">Reference proteome</keyword>
<dbReference type="Pfam" id="PF13361">
    <property type="entry name" value="UvrD_C"/>
    <property type="match status" value="2"/>
</dbReference>
<dbReference type="CDD" id="cd17932">
    <property type="entry name" value="DEXQc_UvrD"/>
    <property type="match status" value="1"/>
</dbReference>
<evidence type="ECO:0000256" key="5">
    <source>
        <dbReference type="ARBA" id="ARBA00022840"/>
    </source>
</evidence>
<feature type="domain" description="UvrD-like helicase ATP-binding" evidence="15">
    <location>
        <begin position="72"/>
        <end position="379"/>
    </location>
</feature>
<feature type="compositionally biased region" description="Low complexity" evidence="14">
    <location>
        <begin position="829"/>
        <end position="852"/>
    </location>
</feature>
<keyword evidence="5 13" id="KW-0067">ATP-binding</keyword>
<feature type="compositionally biased region" description="Basic residues" evidence="14">
    <location>
        <begin position="1052"/>
        <end position="1076"/>
    </location>
</feature>
<keyword evidence="4 13" id="KW-0347">Helicase</keyword>
<dbReference type="Pfam" id="PF00580">
    <property type="entry name" value="UvrD-helicase"/>
    <property type="match status" value="1"/>
</dbReference>
<dbReference type="PANTHER" id="PTHR11070:SF2">
    <property type="entry name" value="ATP-DEPENDENT DNA HELICASE SRS2"/>
    <property type="match status" value="1"/>
</dbReference>
<dbReference type="AlphaFoldDB" id="F6FWX1"/>
<dbReference type="InterPro" id="IPR027417">
    <property type="entry name" value="P-loop_NTPase"/>
</dbReference>
<keyword evidence="7" id="KW-0413">Isomerase</keyword>
<dbReference type="SUPFAM" id="SSF52540">
    <property type="entry name" value="P-loop containing nucleoside triphosphate hydrolases"/>
    <property type="match status" value="1"/>
</dbReference>
<dbReference type="Gene3D" id="3.40.50.300">
    <property type="entry name" value="P-loop containing nucleotide triphosphate hydrolases"/>
    <property type="match status" value="2"/>
</dbReference>
<evidence type="ECO:0000256" key="6">
    <source>
        <dbReference type="ARBA" id="ARBA00023125"/>
    </source>
</evidence>
<evidence type="ECO:0000313" key="17">
    <source>
        <dbReference type="EMBL" id="AEG43543.1"/>
    </source>
</evidence>
<dbReference type="InterPro" id="IPR014017">
    <property type="entry name" value="DNA_helicase_UvrD-like_C"/>
</dbReference>
<feature type="compositionally biased region" description="Basic residues" evidence="14">
    <location>
        <begin position="805"/>
        <end position="828"/>
    </location>
</feature>
<evidence type="ECO:0000256" key="7">
    <source>
        <dbReference type="ARBA" id="ARBA00023235"/>
    </source>
</evidence>
<evidence type="ECO:0000256" key="12">
    <source>
        <dbReference type="ARBA" id="ARBA00077374"/>
    </source>
</evidence>
<keyword evidence="3 13" id="KW-0378">Hydrolase</keyword>
<organism evidence="18">
    <name type="scientific">Isoptericola variabilis (strain 225)</name>
    <dbReference type="NCBI Taxonomy" id="743718"/>
    <lineage>
        <taxon>Bacteria</taxon>
        <taxon>Bacillati</taxon>
        <taxon>Actinomycetota</taxon>
        <taxon>Actinomycetes</taxon>
        <taxon>Micrococcales</taxon>
        <taxon>Promicromonosporaceae</taxon>
        <taxon>Isoptericola</taxon>
    </lineage>
</organism>
<feature type="region of interest" description="Disordered" evidence="14">
    <location>
        <begin position="758"/>
        <end position="1026"/>
    </location>
</feature>
<dbReference type="InterPro" id="IPR014016">
    <property type="entry name" value="UvrD-like_ATP-bd"/>
</dbReference>
<evidence type="ECO:0000256" key="11">
    <source>
        <dbReference type="ARBA" id="ARBA00067565"/>
    </source>
</evidence>